<dbReference type="PANTHER" id="PTHR37017:SF10">
    <property type="entry name" value="AB HYDROLASE-1 DOMAIN-CONTAINING PROTEIN"/>
    <property type="match status" value="1"/>
</dbReference>
<dbReference type="RefSeq" id="WP_039284798.1">
    <property type="nucleotide sequence ID" value="NZ_JTDI01000003.1"/>
</dbReference>
<proteinExistence type="predicted"/>
<dbReference type="InterPro" id="IPR000073">
    <property type="entry name" value="AB_hydrolase_1"/>
</dbReference>
<organism evidence="2 3">
    <name type="scientific">Novosphingobium malaysiense</name>
    <dbReference type="NCBI Taxonomy" id="1348853"/>
    <lineage>
        <taxon>Bacteria</taxon>
        <taxon>Pseudomonadati</taxon>
        <taxon>Pseudomonadota</taxon>
        <taxon>Alphaproteobacteria</taxon>
        <taxon>Sphingomonadales</taxon>
        <taxon>Sphingomonadaceae</taxon>
        <taxon>Novosphingobium</taxon>
    </lineage>
</organism>
<evidence type="ECO:0000313" key="2">
    <source>
        <dbReference type="EMBL" id="KHK91843.1"/>
    </source>
</evidence>
<protein>
    <submittedName>
        <fullName evidence="2">Esterase</fullName>
    </submittedName>
</protein>
<dbReference type="InterPro" id="IPR029058">
    <property type="entry name" value="AB_hydrolase_fold"/>
</dbReference>
<comment type="caution">
    <text evidence="2">The sequence shown here is derived from an EMBL/GenBank/DDBJ whole genome shotgun (WGS) entry which is preliminary data.</text>
</comment>
<dbReference type="Proteomes" id="UP000031057">
    <property type="component" value="Unassembled WGS sequence"/>
</dbReference>
<dbReference type="EMBL" id="JTDI01000003">
    <property type="protein sequence ID" value="KHK91843.1"/>
    <property type="molecule type" value="Genomic_DNA"/>
</dbReference>
<name>A0A0B1ZRG9_9SPHN</name>
<dbReference type="Pfam" id="PF12697">
    <property type="entry name" value="Abhydrolase_6"/>
    <property type="match status" value="1"/>
</dbReference>
<gene>
    <name evidence="2" type="ORF">LK12_13965</name>
</gene>
<keyword evidence="3" id="KW-1185">Reference proteome</keyword>
<dbReference type="PANTHER" id="PTHR37017">
    <property type="entry name" value="AB HYDROLASE-1 DOMAIN-CONTAINING PROTEIN-RELATED"/>
    <property type="match status" value="1"/>
</dbReference>
<dbReference type="AlphaFoldDB" id="A0A0B1ZRG9"/>
<dbReference type="Gene3D" id="3.40.50.1820">
    <property type="entry name" value="alpha/beta hydrolase"/>
    <property type="match status" value="1"/>
</dbReference>
<reference evidence="2 3" key="1">
    <citation type="submission" date="2014-10" db="EMBL/GenBank/DDBJ databases">
        <title>Genome sequence of Novosphingobium malaysiense MUSC 273(T).</title>
        <authorList>
            <person name="Lee L.-H."/>
        </authorList>
    </citation>
    <scope>NUCLEOTIDE SEQUENCE [LARGE SCALE GENOMIC DNA]</scope>
    <source>
        <strain evidence="2 3">MUSC 273</strain>
    </source>
</reference>
<dbReference type="InterPro" id="IPR052897">
    <property type="entry name" value="Sec-Metab_Biosynth_Hydrolase"/>
</dbReference>
<evidence type="ECO:0000259" key="1">
    <source>
        <dbReference type="Pfam" id="PF12697"/>
    </source>
</evidence>
<feature type="domain" description="AB hydrolase-1" evidence="1">
    <location>
        <begin position="4"/>
        <end position="231"/>
    </location>
</feature>
<accession>A0A0B1ZRG9</accession>
<evidence type="ECO:0000313" key="3">
    <source>
        <dbReference type="Proteomes" id="UP000031057"/>
    </source>
</evidence>
<sequence length="243" mass="26985">MATFVLVHGGMHGGWCYTRLAAVLRKAGHEVHCPTLSGLGERRHLLHEGIDLDTHIEDIASYLFHEDLHDVYLAGHSYGGMVITGVADKALDRVGHLVFLDASHPKDGESLVDVAPGMMEMAAGFMRTENGVEVVELPDPVAIEAFGLPDPADYAWAKPRLAPQPWKCFTQKLRLEREAEMRRIPRTSINCTPTLSVRPDGLQHRCFEADFVFEVDTGHDLMLTEPQRVAEMLIDVVGRSQPN</sequence>
<dbReference type="SUPFAM" id="SSF53474">
    <property type="entry name" value="alpha/beta-Hydrolases"/>
    <property type="match status" value="1"/>
</dbReference>
<dbReference type="STRING" id="1348853.LK12_13965"/>
<dbReference type="OrthoDB" id="9814966at2"/>